<evidence type="ECO:0000313" key="13">
    <source>
        <dbReference type="Proteomes" id="UP000290218"/>
    </source>
</evidence>
<keyword evidence="12" id="KW-0969">Cilium</keyword>
<feature type="compositionally biased region" description="Basic and acidic residues" evidence="11">
    <location>
        <begin position="83"/>
        <end position="95"/>
    </location>
</feature>
<dbReference type="GO" id="GO:0005886">
    <property type="term" value="C:plasma membrane"/>
    <property type="evidence" value="ECO:0007669"/>
    <property type="project" value="UniProtKB-SubCell"/>
</dbReference>
<proteinExistence type="inferred from homology"/>
<evidence type="ECO:0000256" key="6">
    <source>
        <dbReference type="ARBA" id="ARBA00022692"/>
    </source>
</evidence>
<dbReference type="PANTHER" id="PTHR35091">
    <property type="entry name" value="FLAGELLAR PROTEIN FLIL"/>
    <property type="match status" value="1"/>
</dbReference>
<protein>
    <recommendedName>
        <fullName evidence="10">Flagellar protein FliL</fullName>
    </recommendedName>
</protein>
<evidence type="ECO:0000256" key="11">
    <source>
        <dbReference type="SAM" id="MobiDB-lite"/>
    </source>
</evidence>
<keyword evidence="6 10" id="KW-0812">Transmembrane</keyword>
<evidence type="ECO:0000256" key="1">
    <source>
        <dbReference type="ARBA" id="ARBA00002254"/>
    </source>
</evidence>
<name>A0A4Q1C3N8_9BACT</name>
<comment type="subcellular location">
    <subcellularLocation>
        <location evidence="2">Cell membrane</location>
        <topology evidence="2">Single-pass membrane protein</topology>
    </subcellularLocation>
</comment>
<keyword evidence="7 10" id="KW-0283">Flagellar rotation</keyword>
<keyword evidence="12" id="KW-0282">Flagellum</keyword>
<accession>A0A4Q1C3N8</accession>
<evidence type="ECO:0000256" key="5">
    <source>
        <dbReference type="ARBA" id="ARBA00022500"/>
    </source>
</evidence>
<feature type="region of interest" description="Disordered" evidence="11">
    <location>
        <begin position="71"/>
        <end position="100"/>
    </location>
</feature>
<evidence type="ECO:0000256" key="7">
    <source>
        <dbReference type="ARBA" id="ARBA00022779"/>
    </source>
</evidence>
<evidence type="ECO:0000256" key="2">
    <source>
        <dbReference type="ARBA" id="ARBA00004162"/>
    </source>
</evidence>
<dbReference type="GO" id="GO:0006935">
    <property type="term" value="P:chemotaxis"/>
    <property type="evidence" value="ECO:0007669"/>
    <property type="project" value="UniProtKB-KW"/>
</dbReference>
<evidence type="ECO:0000256" key="9">
    <source>
        <dbReference type="ARBA" id="ARBA00023136"/>
    </source>
</evidence>
<comment type="similarity">
    <text evidence="3 10">Belongs to the FliL family.</text>
</comment>
<feature type="region of interest" description="Disordered" evidence="11">
    <location>
        <begin position="1"/>
        <end position="25"/>
    </location>
</feature>
<evidence type="ECO:0000256" key="4">
    <source>
        <dbReference type="ARBA" id="ARBA00022475"/>
    </source>
</evidence>
<keyword evidence="12" id="KW-0966">Cell projection</keyword>
<keyword evidence="4 10" id="KW-1003">Cell membrane</keyword>
<dbReference type="GO" id="GO:0071978">
    <property type="term" value="P:bacterial-type flagellum-dependent swarming motility"/>
    <property type="evidence" value="ECO:0007669"/>
    <property type="project" value="TreeGrafter"/>
</dbReference>
<dbReference type="PANTHER" id="PTHR35091:SF2">
    <property type="entry name" value="FLAGELLAR PROTEIN FLIL"/>
    <property type="match status" value="1"/>
</dbReference>
<dbReference type="EMBL" id="SDHX01000002">
    <property type="protein sequence ID" value="RXK52962.1"/>
    <property type="molecule type" value="Genomic_DNA"/>
</dbReference>
<comment type="function">
    <text evidence="1 10">Controls the rotational direction of flagella during chemotaxis.</text>
</comment>
<dbReference type="Proteomes" id="UP000290218">
    <property type="component" value="Unassembled WGS sequence"/>
</dbReference>
<gene>
    <name evidence="12" type="ORF">ESB00_14715</name>
</gene>
<keyword evidence="5 10" id="KW-0145">Chemotaxis</keyword>
<keyword evidence="8 10" id="KW-1133">Transmembrane helix</keyword>
<evidence type="ECO:0000256" key="3">
    <source>
        <dbReference type="ARBA" id="ARBA00008281"/>
    </source>
</evidence>
<dbReference type="GO" id="GO:0009425">
    <property type="term" value="C:bacterial-type flagellum basal body"/>
    <property type="evidence" value="ECO:0007669"/>
    <property type="project" value="InterPro"/>
</dbReference>
<reference evidence="12 13" key="1">
    <citation type="submission" date="2019-01" db="EMBL/GenBank/DDBJ databases">
        <title>Lacunisphaera sp. strain TWA-58.</title>
        <authorList>
            <person name="Chen W.-M."/>
        </authorList>
    </citation>
    <scope>NUCLEOTIDE SEQUENCE [LARGE SCALE GENOMIC DNA]</scope>
    <source>
        <strain evidence="12 13">TWA-58</strain>
    </source>
</reference>
<comment type="caution">
    <text evidence="12">The sequence shown here is derived from an EMBL/GenBank/DDBJ whole genome shotgun (WGS) entry which is preliminary data.</text>
</comment>
<keyword evidence="9 10" id="KW-0472">Membrane</keyword>
<keyword evidence="13" id="KW-1185">Reference proteome</keyword>
<evidence type="ECO:0000256" key="8">
    <source>
        <dbReference type="ARBA" id="ARBA00022989"/>
    </source>
</evidence>
<feature type="transmembrane region" description="Helical" evidence="10">
    <location>
        <begin position="34"/>
        <end position="57"/>
    </location>
</feature>
<dbReference type="Pfam" id="PF03748">
    <property type="entry name" value="FliL"/>
    <property type="match status" value="1"/>
</dbReference>
<organism evidence="12 13">
    <name type="scientific">Oleiharenicola lentus</name>
    <dbReference type="NCBI Taxonomy" id="2508720"/>
    <lineage>
        <taxon>Bacteria</taxon>
        <taxon>Pseudomonadati</taxon>
        <taxon>Verrucomicrobiota</taxon>
        <taxon>Opitutia</taxon>
        <taxon>Opitutales</taxon>
        <taxon>Opitutaceae</taxon>
        <taxon>Oleiharenicola</taxon>
    </lineage>
</organism>
<evidence type="ECO:0000313" key="12">
    <source>
        <dbReference type="EMBL" id="RXK52962.1"/>
    </source>
</evidence>
<dbReference type="AlphaFoldDB" id="A0A4Q1C3N8"/>
<dbReference type="InterPro" id="IPR005503">
    <property type="entry name" value="FliL"/>
</dbReference>
<dbReference type="OrthoDB" id="196557at2"/>
<evidence type="ECO:0000256" key="10">
    <source>
        <dbReference type="RuleBase" id="RU364125"/>
    </source>
</evidence>
<sequence length="200" mass="20745">MAAKADAKEAPATPPAAAEKEAAPAPKGGAIKTWLPVALAVIAAPAASWAVAQFVLLPKLEARLAAVHSGEHPAPAAKPAKPAKKEKASGGHGSKEAPAGTDTYEFTNVVVNLSGTMGTRYLKTSFVITGVEPDTIKDAFEENKAKLTDVTLGVLSSVSLADLEEPGAKNILREKLVAAYNQALGSRVAEQIYFSDFVVQ</sequence>
<dbReference type="RefSeq" id="WP_129048552.1">
    <property type="nucleotide sequence ID" value="NZ_SDHX01000002.1"/>
</dbReference>